<evidence type="ECO:0000313" key="6">
    <source>
        <dbReference type="Proteomes" id="UP001049176"/>
    </source>
</evidence>
<dbReference type="PANTHER" id="PTHR43792:SF8">
    <property type="entry name" value="[RIBOSOMAL PROTEIN US5]-ALANINE N-ACETYLTRANSFERASE"/>
    <property type="match status" value="1"/>
</dbReference>
<dbReference type="Pfam" id="PF13302">
    <property type="entry name" value="Acetyltransf_3"/>
    <property type="match status" value="1"/>
</dbReference>
<proteinExistence type="inferred from homology"/>
<dbReference type="KEGG" id="more:E1B28_012464"/>
<evidence type="ECO:0000259" key="4">
    <source>
        <dbReference type="PROSITE" id="PS51186"/>
    </source>
</evidence>
<feature type="domain" description="N-acetyltransferase" evidence="4">
    <location>
        <begin position="20"/>
        <end position="185"/>
    </location>
</feature>
<dbReference type="InterPro" id="IPR000182">
    <property type="entry name" value="GNAT_dom"/>
</dbReference>
<dbReference type="Gene3D" id="3.40.630.30">
    <property type="match status" value="1"/>
</dbReference>
<dbReference type="Proteomes" id="UP001049176">
    <property type="component" value="Chromosome 8"/>
</dbReference>
<reference evidence="5" key="1">
    <citation type="journal article" date="2021" name="Genome Biol. Evol.">
        <title>The assembled and annotated genome of the fairy-ring fungus Marasmius oreades.</title>
        <authorList>
            <person name="Hiltunen M."/>
            <person name="Ament-Velasquez S.L."/>
            <person name="Johannesson H."/>
        </authorList>
    </citation>
    <scope>NUCLEOTIDE SEQUENCE</scope>
    <source>
        <strain evidence="5">03SP1</strain>
    </source>
</reference>
<organism evidence="5 6">
    <name type="scientific">Marasmius oreades</name>
    <name type="common">fairy-ring Marasmius</name>
    <dbReference type="NCBI Taxonomy" id="181124"/>
    <lineage>
        <taxon>Eukaryota</taxon>
        <taxon>Fungi</taxon>
        <taxon>Dikarya</taxon>
        <taxon>Basidiomycota</taxon>
        <taxon>Agaricomycotina</taxon>
        <taxon>Agaricomycetes</taxon>
        <taxon>Agaricomycetidae</taxon>
        <taxon>Agaricales</taxon>
        <taxon>Marasmiineae</taxon>
        <taxon>Marasmiaceae</taxon>
        <taxon>Marasmius</taxon>
    </lineage>
</organism>
<dbReference type="EMBL" id="CM032188">
    <property type="protein sequence ID" value="KAG7088475.1"/>
    <property type="molecule type" value="Genomic_DNA"/>
</dbReference>
<dbReference type="InterPro" id="IPR051531">
    <property type="entry name" value="N-acetyltransferase"/>
</dbReference>
<dbReference type="GeneID" id="66081539"/>
<sequence length="193" mass="22299">MVTVHSSFFLYGTMFTTERLSLRAVRESDYDNLVRVWNTESVSRLAGANYYVVPHGPKLKQTLDDIVNKSTFFAIIETNDKGEVPAFVGIVRMDIACPKNRDAEYGISLMPEFWGRGYGKEVTRFMVNYAFDEMAAHRVSLWVFSHNTVALALYKKIGFIEEGRRRKSIWVGGKWEDFIMMGILEDEWKTLEN</sequence>
<dbReference type="OrthoDB" id="630895at2759"/>
<evidence type="ECO:0000256" key="2">
    <source>
        <dbReference type="ARBA" id="ARBA00023315"/>
    </source>
</evidence>
<name>A0A9P7UNZ8_9AGAR</name>
<dbReference type="RefSeq" id="XP_043004946.1">
    <property type="nucleotide sequence ID" value="XM_043157579.1"/>
</dbReference>
<gene>
    <name evidence="5" type="ORF">E1B28_012464</name>
</gene>
<dbReference type="InterPro" id="IPR016181">
    <property type="entry name" value="Acyl_CoA_acyltransferase"/>
</dbReference>
<keyword evidence="1" id="KW-0808">Transferase</keyword>
<dbReference type="PROSITE" id="PS51186">
    <property type="entry name" value="GNAT"/>
    <property type="match status" value="1"/>
</dbReference>
<dbReference type="SUPFAM" id="SSF55729">
    <property type="entry name" value="Acyl-CoA N-acyltransferases (Nat)"/>
    <property type="match status" value="1"/>
</dbReference>
<protein>
    <recommendedName>
        <fullName evidence="4">N-acetyltransferase domain-containing protein</fullName>
    </recommendedName>
</protein>
<dbReference type="AlphaFoldDB" id="A0A9P7UNZ8"/>
<evidence type="ECO:0000256" key="1">
    <source>
        <dbReference type="ARBA" id="ARBA00022679"/>
    </source>
</evidence>
<comment type="similarity">
    <text evidence="3">Belongs to the acetyltransferase family. RimJ subfamily.</text>
</comment>
<dbReference type="CDD" id="cd04301">
    <property type="entry name" value="NAT_SF"/>
    <property type="match status" value="1"/>
</dbReference>
<accession>A0A9P7UNZ8</accession>
<comment type="caution">
    <text evidence="5">The sequence shown here is derived from an EMBL/GenBank/DDBJ whole genome shotgun (WGS) entry which is preliminary data.</text>
</comment>
<keyword evidence="6" id="KW-1185">Reference proteome</keyword>
<evidence type="ECO:0000313" key="5">
    <source>
        <dbReference type="EMBL" id="KAG7088475.1"/>
    </source>
</evidence>
<dbReference type="PANTHER" id="PTHR43792">
    <property type="entry name" value="GNAT FAMILY, PUTATIVE (AFU_ORTHOLOGUE AFUA_3G00765)-RELATED-RELATED"/>
    <property type="match status" value="1"/>
</dbReference>
<dbReference type="GO" id="GO:0016747">
    <property type="term" value="F:acyltransferase activity, transferring groups other than amino-acyl groups"/>
    <property type="evidence" value="ECO:0007669"/>
    <property type="project" value="InterPro"/>
</dbReference>
<keyword evidence="2" id="KW-0012">Acyltransferase</keyword>
<evidence type="ECO:0000256" key="3">
    <source>
        <dbReference type="ARBA" id="ARBA00038502"/>
    </source>
</evidence>